<evidence type="ECO:0000313" key="10">
    <source>
        <dbReference type="Proteomes" id="UP000681075"/>
    </source>
</evidence>
<dbReference type="SUPFAM" id="SSF52540">
    <property type="entry name" value="P-loop containing nucleoside triphosphate hydrolases"/>
    <property type="match status" value="1"/>
</dbReference>
<comment type="similarity">
    <text evidence="2">Belongs to the ABC transporter superfamily.</text>
</comment>
<proteinExistence type="inferred from homology"/>
<dbReference type="PANTHER" id="PTHR43297:SF2">
    <property type="entry name" value="DIPEPTIDE TRANSPORT ATP-BINDING PROTEIN DPPD"/>
    <property type="match status" value="1"/>
</dbReference>
<reference evidence="9" key="1">
    <citation type="submission" date="2021-02" db="EMBL/GenBank/DDBJ databases">
        <title>Genome sequence of Rhodospirillales sp. strain TMPK1 isolated from soil.</title>
        <authorList>
            <person name="Nakai R."/>
            <person name="Kusada H."/>
            <person name="Tamaki H."/>
        </authorList>
    </citation>
    <scope>NUCLEOTIDE SEQUENCE</scope>
    <source>
        <strain evidence="9">TMPK1</strain>
    </source>
</reference>
<dbReference type="Gene3D" id="3.40.50.300">
    <property type="entry name" value="P-loop containing nucleotide triphosphate hydrolases"/>
    <property type="match status" value="1"/>
</dbReference>
<evidence type="ECO:0000256" key="1">
    <source>
        <dbReference type="ARBA" id="ARBA00004417"/>
    </source>
</evidence>
<evidence type="ECO:0000259" key="8">
    <source>
        <dbReference type="PROSITE" id="PS50893"/>
    </source>
</evidence>
<comment type="caution">
    <text evidence="9">The sequence shown here is derived from an EMBL/GenBank/DDBJ whole genome shotgun (WGS) entry which is preliminary data.</text>
</comment>
<dbReference type="InterPro" id="IPR050388">
    <property type="entry name" value="ABC_Ni/Peptide_Import"/>
</dbReference>
<dbReference type="Proteomes" id="UP000681075">
    <property type="component" value="Unassembled WGS sequence"/>
</dbReference>
<keyword evidence="6 9" id="KW-0067">ATP-binding</keyword>
<accession>A0A8S8X8A9</accession>
<dbReference type="GO" id="GO:0016887">
    <property type="term" value="F:ATP hydrolysis activity"/>
    <property type="evidence" value="ECO:0007669"/>
    <property type="project" value="InterPro"/>
</dbReference>
<dbReference type="Pfam" id="PF00005">
    <property type="entry name" value="ABC_tran"/>
    <property type="match status" value="1"/>
</dbReference>
<dbReference type="InterPro" id="IPR003439">
    <property type="entry name" value="ABC_transporter-like_ATP-bd"/>
</dbReference>
<name>A0A8S8X8A9_9PROT</name>
<dbReference type="SMART" id="SM00382">
    <property type="entry name" value="AAA"/>
    <property type="match status" value="1"/>
</dbReference>
<evidence type="ECO:0000256" key="7">
    <source>
        <dbReference type="ARBA" id="ARBA00023136"/>
    </source>
</evidence>
<evidence type="ECO:0000256" key="6">
    <source>
        <dbReference type="ARBA" id="ARBA00022840"/>
    </source>
</evidence>
<organism evidence="9 10">
    <name type="scientific">Roseiterribacter gracilis</name>
    <dbReference type="NCBI Taxonomy" id="2812848"/>
    <lineage>
        <taxon>Bacteria</taxon>
        <taxon>Pseudomonadati</taxon>
        <taxon>Pseudomonadota</taxon>
        <taxon>Alphaproteobacteria</taxon>
        <taxon>Rhodospirillales</taxon>
        <taxon>Roseiterribacteraceae</taxon>
        <taxon>Roseiterribacter</taxon>
    </lineage>
</organism>
<gene>
    <name evidence="9" type="ORF">TMPK1_11110</name>
</gene>
<dbReference type="GO" id="GO:0005886">
    <property type="term" value="C:plasma membrane"/>
    <property type="evidence" value="ECO:0007669"/>
    <property type="project" value="UniProtKB-SubCell"/>
</dbReference>
<keyword evidence="3" id="KW-0813">Transport</keyword>
<evidence type="ECO:0000313" key="9">
    <source>
        <dbReference type="EMBL" id="GIL38874.1"/>
    </source>
</evidence>
<dbReference type="AlphaFoldDB" id="A0A8S8X8A9"/>
<dbReference type="GO" id="GO:0015833">
    <property type="term" value="P:peptide transport"/>
    <property type="evidence" value="ECO:0007669"/>
    <property type="project" value="InterPro"/>
</dbReference>
<dbReference type="PANTHER" id="PTHR43297">
    <property type="entry name" value="OLIGOPEPTIDE TRANSPORT ATP-BINDING PROTEIN APPD"/>
    <property type="match status" value="1"/>
</dbReference>
<evidence type="ECO:0000256" key="3">
    <source>
        <dbReference type="ARBA" id="ARBA00022448"/>
    </source>
</evidence>
<evidence type="ECO:0000256" key="4">
    <source>
        <dbReference type="ARBA" id="ARBA00022475"/>
    </source>
</evidence>
<keyword evidence="10" id="KW-1185">Reference proteome</keyword>
<dbReference type="InterPro" id="IPR017871">
    <property type="entry name" value="ABC_transporter-like_CS"/>
</dbReference>
<dbReference type="EMBL" id="BOPV01000001">
    <property type="protein sequence ID" value="GIL38874.1"/>
    <property type="molecule type" value="Genomic_DNA"/>
</dbReference>
<sequence>MTALALEVAEFTLDVGTRRLRALNDVDLCVGAGEIVGLIGESGSGKSLAALSIAGLLPKATGHTVAGAIRVGGVEGASRRAQVGFIFQEPMSALNPALRIDRQLVDAIRARRDADRATARQHAATLLAQLELPDPERVLRSYPHQLSGGMRQRVVIALALSGTPSLLIADEPTTALDVTVQLDVLRLIRDQARERNLGVLLITHDVNVVAYMAARLYVMYGGWIVEAGPTAQVLAAPRHPYTRALLASRPDRVARGAAIPAIDGFVPPLAAVTTGCRFADRCALVEARCHTPSALTVEGDVHIARCWKAGAGGSDAS</sequence>
<dbReference type="PROSITE" id="PS00211">
    <property type="entry name" value="ABC_TRANSPORTER_1"/>
    <property type="match status" value="1"/>
</dbReference>
<dbReference type="GO" id="GO:0005524">
    <property type="term" value="F:ATP binding"/>
    <property type="evidence" value="ECO:0007669"/>
    <property type="project" value="UniProtKB-KW"/>
</dbReference>
<dbReference type="InterPro" id="IPR003593">
    <property type="entry name" value="AAA+_ATPase"/>
</dbReference>
<dbReference type="InterPro" id="IPR027417">
    <property type="entry name" value="P-loop_NTPase"/>
</dbReference>
<comment type="subcellular location">
    <subcellularLocation>
        <location evidence="1">Cell inner membrane</location>
        <topology evidence="1">Peripheral membrane protein</topology>
    </subcellularLocation>
</comment>
<evidence type="ECO:0000256" key="5">
    <source>
        <dbReference type="ARBA" id="ARBA00022741"/>
    </source>
</evidence>
<evidence type="ECO:0000256" key="2">
    <source>
        <dbReference type="ARBA" id="ARBA00005417"/>
    </source>
</evidence>
<protein>
    <submittedName>
        <fullName evidence="9">Dipeptide/oligopeptide/nickel ABC transporter ATP-binding protein</fullName>
    </submittedName>
</protein>
<dbReference type="NCBIfam" id="TIGR01727">
    <property type="entry name" value="oligo_HPY"/>
    <property type="match status" value="1"/>
</dbReference>
<dbReference type="CDD" id="cd03257">
    <property type="entry name" value="ABC_NikE_OppD_transporters"/>
    <property type="match status" value="1"/>
</dbReference>
<keyword evidence="5" id="KW-0547">Nucleotide-binding</keyword>
<dbReference type="RefSeq" id="WP_420241936.1">
    <property type="nucleotide sequence ID" value="NZ_BOPV01000001.1"/>
</dbReference>
<dbReference type="Pfam" id="PF08352">
    <property type="entry name" value="oligo_HPY"/>
    <property type="match status" value="1"/>
</dbReference>
<keyword evidence="7" id="KW-0472">Membrane</keyword>
<feature type="domain" description="ABC transporter" evidence="8">
    <location>
        <begin position="6"/>
        <end position="246"/>
    </location>
</feature>
<dbReference type="InterPro" id="IPR013563">
    <property type="entry name" value="Oligopep_ABC_C"/>
</dbReference>
<dbReference type="PROSITE" id="PS50893">
    <property type="entry name" value="ABC_TRANSPORTER_2"/>
    <property type="match status" value="1"/>
</dbReference>
<keyword evidence="4" id="KW-1003">Cell membrane</keyword>